<protein>
    <recommendedName>
        <fullName evidence="2">Domain of unknown function DB domain-containing protein</fullName>
    </recommendedName>
</protein>
<reference evidence="3" key="1">
    <citation type="submission" date="2023-06" db="EMBL/GenBank/DDBJ databases">
        <authorList>
            <person name="Delattre M."/>
        </authorList>
    </citation>
    <scope>NUCLEOTIDE SEQUENCE</scope>
    <source>
        <strain evidence="3">AF72</strain>
    </source>
</reference>
<feature type="non-terminal residue" evidence="3">
    <location>
        <position position="1"/>
    </location>
</feature>
<proteinExistence type="predicted"/>
<name>A0AA36D9P4_9BILA</name>
<comment type="caution">
    <text evidence="3">The sequence shown here is derived from an EMBL/GenBank/DDBJ whole genome shotgun (WGS) entry which is preliminary data.</text>
</comment>
<dbReference type="PANTHER" id="PTHR46705">
    <property type="entry name" value="PROTEIN CBG09805"/>
    <property type="match status" value="1"/>
</dbReference>
<dbReference type="InterPro" id="IPR002602">
    <property type="entry name" value="DB"/>
</dbReference>
<dbReference type="EMBL" id="CATQJA010002664">
    <property type="protein sequence ID" value="CAJ0582325.1"/>
    <property type="molecule type" value="Genomic_DNA"/>
</dbReference>
<accession>A0AA36D9P4</accession>
<sequence>MVAFIKSFIKTGNPGWKAFNPSTFNYYSLKQKPNEANGMFKDAYNFWTNTMQKYKFDFVTRQLWADLSVPPGQMVWASFALLVVIFAALQKDSFQCASNGVCGAYGGCAPPPPPPGGCGCAARGYQCGSYGCYRMRARGSKLYQPSRDRARGSKIEADRQILRQKLAEKSRTDSQEELSEVSETAASLRRGGSGEPLNPNRAFFECCMDRQLPDACLQKCNYGAFNKDTLSRMYFKQDACPLAAMSEMQFCAAQGRDHTACCARNGVTTTLAGEKCLLFCDQRPGRVTPLDLSYVPCFDRFESMKSCFWHELTTFYRVR</sequence>
<gene>
    <name evidence="3" type="ORF">MSPICULIGERA_LOCUS20461</name>
</gene>
<evidence type="ECO:0000313" key="3">
    <source>
        <dbReference type="EMBL" id="CAJ0582325.1"/>
    </source>
</evidence>
<feature type="domain" description="Domain of unknown function DB" evidence="2">
    <location>
        <begin position="206"/>
        <end position="308"/>
    </location>
</feature>
<evidence type="ECO:0000313" key="4">
    <source>
        <dbReference type="Proteomes" id="UP001177023"/>
    </source>
</evidence>
<dbReference type="PANTHER" id="PTHR46705:SF6">
    <property type="entry name" value="DOMAIN OF UNKNOWN FUNCTION DB DOMAIN-CONTAINING PROTEIN"/>
    <property type="match status" value="1"/>
</dbReference>
<evidence type="ECO:0000256" key="1">
    <source>
        <dbReference type="SAM" id="MobiDB-lite"/>
    </source>
</evidence>
<dbReference type="Pfam" id="PF01682">
    <property type="entry name" value="DB"/>
    <property type="match status" value="1"/>
</dbReference>
<dbReference type="AlphaFoldDB" id="A0AA36D9P4"/>
<dbReference type="Proteomes" id="UP001177023">
    <property type="component" value="Unassembled WGS sequence"/>
</dbReference>
<feature type="region of interest" description="Disordered" evidence="1">
    <location>
        <begin position="167"/>
        <end position="194"/>
    </location>
</feature>
<keyword evidence="4" id="KW-1185">Reference proteome</keyword>
<evidence type="ECO:0000259" key="2">
    <source>
        <dbReference type="Pfam" id="PF01682"/>
    </source>
</evidence>
<organism evidence="3 4">
    <name type="scientific">Mesorhabditis spiculigera</name>
    <dbReference type="NCBI Taxonomy" id="96644"/>
    <lineage>
        <taxon>Eukaryota</taxon>
        <taxon>Metazoa</taxon>
        <taxon>Ecdysozoa</taxon>
        <taxon>Nematoda</taxon>
        <taxon>Chromadorea</taxon>
        <taxon>Rhabditida</taxon>
        <taxon>Rhabditina</taxon>
        <taxon>Rhabditomorpha</taxon>
        <taxon>Rhabditoidea</taxon>
        <taxon>Rhabditidae</taxon>
        <taxon>Mesorhabditinae</taxon>
        <taxon>Mesorhabditis</taxon>
    </lineage>
</organism>